<gene>
    <name evidence="1" type="ORF">FM21_25290</name>
</gene>
<dbReference type="AlphaFoldDB" id="A0A086MYX3"/>
<comment type="caution">
    <text evidence="1">The sequence shown here is derived from an EMBL/GenBank/DDBJ whole genome shotgun (WGS) entry which is preliminary data.</text>
</comment>
<dbReference type="STRING" id="1915400.FM21_25290"/>
<reference evidence="1 2" key="1">
    <citation type="submission" date="2014-05" db="EMBL/GenBank/DDBJ databases">
        <title>Complete genome sequence of the Streptomyces mutabilis TRM45540.</title>
        <authorList>
            <person name="Luo X."/>
            <person name="Zhang L."/>
        </authorList>
    </citation>
    <scope>NUCLEOTIDE SEQUENCE [LARGE SCALE GENOMIC DNA]</scope>
    <source>
        <strain evidence="1 2">TRM45540</strain>
    </source>
</reference>
<sequence length="161" mass="17455">MAHARGTAGAPVRRLTVLYDAECSLCTHVRDWLLRQPRLVPLDLVPAGSDEALRRCPGLDHAATLDEVTAVGDAGQVYRGAAAWVVVLWALREHRALAHRLSTPTGAALARGAVLAAARWRGGQQRWGGDGYRRTDGWVYEPRLGWRYAGRGCADGTCATD</sequence>
<keyword evidence="2" id="KW-1185">Reference proteome</keyword>
<evidence type="ECO:0000313" key="2">
    <source>
        <dbReference type="Proteomes" id="UP000029095"/>
    </source>
</evidence>
<organism evidence="1 2">
    <name type="scientific">Streptomyces mutabilis</name>
    <dbReference type="NCBI Taxonomy" id="67332"/>
    <lineage>
        <taxon>Bacteria</taxon>
        <taxon>Bacillati</taxon>
        <taxon>Actinomycetota</taxon>
        <taxon>Actinomycetes</taxon>
        <taxon>Kitasatosporales</taxon>
        <taxon>Streptomycetaceae</taxon>
        <taxon>Streptomyces</taxon>
    </lineage>
</organism>
<dbReference type="Proteomes" id="UP000029095">
    <property type="component" value="Unassembled WGS sequence"/>
</dbReference>
<dbReference type="InterPro" id="IPR007263">
    <property type="entry name" value="DCC1-like"/>
</dbReference>
<accession>A0A086MYX3</accession>
<protein>
    <recommendedName>
        <fullName evidence="3">DUF393 domain-containing protein</fullName>
    </recommendedName>
</protein>
<dbReference type="Pfam" id="PF04134">
    <property type="entry name" value="DCC1-like"/>
    <property type="match status" value="1"/>
</dbReference>
<evidence type="ECO:0000313" key="1">
    <source>
        <dbReference type="EMBL" id="KFG74091.1"/>
    </source>
</evidence>
<dbReference type="RefSeq" id="WP_043380782.1">
    <property type="nucleotide sequence ID" value="NZ_KN039947.1"/>
</dbReference>
<dbReference type="HOGENOM" id="CLU_137436_0_0_11"/>
<name>A0A086MYX3_9ACTN</name>
<dbReference type="GO" id="GO:0015035">
    <property type="term" value="F:protein-disulfide reductase activity"/>
    <property type="evidence" value="ECO:0007669"/>
    <property type="project" value="InterPro"/>
</dbReference>
<proteinExistence type="predicted"/>
<dbReference type="EMBL" id="JNFQ01000002">
    <property type="protein sequence ID" value="KFG74091.1"/>
    <property type="molecule type" value="Genomic_DNA"/>
</dbReference>
<evidence type="ECO:0008006" key="3">
    <source>
        <dbReference type="Google" id="ProtNLM"/>
    </source>
</evidence>